<dbReference type="CDD" id="cd00317">
    <property type="entry name" value="cyclophilin"/>
    <property type="match status" value="1"/>
</dbReference>
<dbReference type="Gene3D" id="2.40.100.10">
    <property type="entry name" value="Cyclophilin-like"/>
    <property type="match status" value="1"/>
</dbReference>
<evidence type="ECO:0000256" key="2">
    <source>
        <dbReference type="ARBA" id="ARBA00023110"/>
    </source>
</evidence>
<dbReference type="Pfam" id="PF00160">
    <property type="entry name" value="Pro_isomerase"/>
    <property type="match status" value="1"/>
</dbReference>
<feature type="domain" description="PPIase cyclophilin-type" evidence="5">
    <location>
        <begin position="47"/>
        <end position="186"/>
    </location>
</feature>
<comment type="similarity">
    <text evidence="1 4">Belongs to the cyclophilin-type PPIase family.</text>
</comment>
<keyword evidence="4" id="KW-0732">Signal</keyword>
<comment type="caution">
    <text evidence="6">The sequence shown here is derived from an EMBL/GenBank/DDBJ whole genome shotgun (WGS) entry which is preliminary data.</text>
</comment>
<dbReference type="EC" id="5.2.1.8" evidence="4"/>
<sequence length="192" mass="20799">MKKLISVLLIAASLLCIASCTKKDDNTAPVEGETNYVKLEMENGDSMIIELYPDEAPITVRNFKKLVSQHYYDGTVFHRVIEGFMIQGGAGAATDSIKGEFSANGVKNGIKHDRGVLSMARTSDPNSATSQFFICQTREGCQHLDGSYAAFGKVISGLDVIDKIASVKTNANDKPLTEQKIKSITFVEVSGN</sequence>
<dbReference type="STRING" id="1263015.BN580_02183"/>
<dbReference type="GO" id="GO:0003755">
    <property type="term" value="F:peptidyl-prolyl cis-trans isomerase activity"/>
    <property type="evidence" value="ECO:0007669"/>
    <property type="project" value="UniProtKB-UniRule"/>
</dbReference>
<evidence type="ECO:0000256" key="3">
    <source>
        <dbReference type="ARBA" id="ARBA00023235"/>
    </source>
</evidence>
<protein>
    <recommendedName>
        <fullName evidence="4">Peptidyl-prolyl cis-trans isomerase</fullName>
        <shortName evidence="4">PPIase</shortName>
        <ecNumber evidence="4">5.2.1.8</ecNumber>
    </recommendedName>
</protein>
<evidence type="ECO:0000313" key="6">
    <source>
        <dbReference type="EMBL" id="CDC76636.1"/>
    </source>
</evidence>
<dbReference type="PROSITE" id="PS00170">
    <property type="entry name" value="CSA_PPIASE_1"/>
    <property type="match status" value="1"/>
</dbReference>
<dbReference type="AlphaFoldDB" id="R6U974"/>
<organism evidence="6 7">
    <name type="scientific">Candidatus Colimorpha enterica</name>
    <dbReference type="NCBI Taxonomy" id="3083063"/>
    <lineage>
        <taxon>Bacteria</taxon>
        <taxon>Pseudomonadati</taxon>
        <taxon>Bacteroidota</taxon>
        <taxon>Bacteroidia</taxon>
        <taxon>Bacteroidales</taxon>
        <taxon>Candidatus Colimorpha</taxon>
    </lineage>
</organism>
<feature type="chain" id="PRO_5039763272" description="Peptidyl-prolyl cis-trans isomerase" evidence="4">
    <location>
        <begin position="19"/>
        <end position="192"/>
    </location>
</feature>
<dbReference type="PANTHER" id="PTHR45625:SF4">
    <property type="entry name" value="PEPTIDYLPROLYL ISOMERASE DOMAIN AND WD REPEAT-CONTAINING PROTEIN 1"/>
    <property type="match status" value="1"/>
</dbReference>
<dbReference type="SUPFAM" id="SSF50891">
    <property type="entry name" value="Cyclophilin-like"/>
    <property type="match status" value="1"/>
</dbReference>
<keyword evidence="3 4" id="KW-0413">Isomerase</keyword>
<reference evidence="6" key="1">
    <citation type="submission" date="2012-11" db="EMBL/GenBank/DDBJ databases">
        <title>Dependencies among metagenomic species, viruses, plasmids and units of genetic variation.</title>
        <authorList>
            <person name="Nielsen H.B."/>
            <person name="Almeida M."/>
            <person name="Juncker A.S."/>
            <person name="Rasmussen S."/>
            <person name="Li J."/>
            <person name="Sunagawa S."/>
            <person name="Plichta D."/>
            <person name="Gautier L."/>
            <person name="Le Chatelier E."/>
            <person name="Peletier E."/>
            <person name="Bonde I."/>
            <person name="Nielsen T."/>
            <person name="Manichanh C."/>
            <person name="Arumugam M."/>
            <person name="Batto J."/>
            <person name="Santos M.B.Q.D."/>
            <person name="Blom N."/>
            <person name="Borruel N."/>
            <person name="Burgdorf K.S."/>
            <person name="Boumezbeur F."/>
            <person name="Casellas F."/>
            <person name="Dore J."/>
            <person name="Guarner F."/>
            <person name="Hansen T."/>
            <person name="Hildebrand F."/>
            <person name="Kaas R.S."/>
            <person name="Kennedy S."/>
            <person name="Kristiansen K."/>
            <person name="Kultima J.R."/>
            <person name="Leonard P."/>
            <person name="Levenez F."/>
            <person name="Lund O."/>
            <person name="Moumen B."/>
            <person name="Le Paslier D."/>
            <person name="Pons N."/>
            <person name="Pedersen O."/>
            <person name="Prifti E."/>
            <person name="Qin J."/>
            <person name="Raes J."/>
            <person name="Tap J."/>
            <person name="Tims S."/>
            <person name="Ussery D.W."/>
            <person name="Yamada T."/>
            <person name="MetaHit consortium"/>
            <person name="Renault P."/>
            <person name="Sicheritz-Ponten T."/>
            <person name="Bork P."/>
            <person name="Wang J."/>
            <person name="Brunak S."/>
            <person name="Ehrlich S.D."/>
        </authorList>
    </citation>
    <scope>NUCLEOTIDE SEQUENCE [LARGE SCALE GENOMIC DNA]</scope>
</reference>
<keyword evidence="2 4" id="KW-0697">Rotamase</keyword>
<dbReference type="Proteomes" id="UP000017938">
    <property type="component" value="Unassembled WGS sequence"/>
</dbReference>
<evidence type="ECO:0000256" key="4">
    <source>
        <dbReference type="RuleBase" id="RU363019"/>
    </source>
</evidence>
<dbReference type="GO" id="GO:0006457">
    <property type="term" value="P:protein folding"/>
    <property type="evidence" value="ECO:0007669"/>
    <property type="project" value="InterPro"/>
</dbReference>
<dbReference type="PRINTS" id="PR00153">
    <property type="entry name" value="CSAPPISMRASE"/>
</dbReference>
<gene>
    <name evidence="6" type="ORF">BN580_02183</name>
</gene>
<evidence type="ECO:0000313" key="7">
    <source>
        <dbReference type="Proteomes" id="UP000017938"/>
    </source>
</evidence>
<dbReference type="InterPro" id="IPR020892">
    <property type="entry name" value="Cyclophilin-type_PPIase_CS"/>
</dbReference>
<evidence type="ECO:0000256" key="1">
    <source>
        <dbReference type="ARBA" id="ARBA00007365"/>
    </source>
</evidence>
<comment type="catalytic activity">
    <reaction evidence="4">
        <text>[protein]-peptidylproline (omega=180) = [protein]-peptidylproline (omega=0)</text>
        <dbReference type="Rhea" id="RHEA:16237"/>
        <dbReference type="Rhea" id="RHEA-COMP:10747"/>
        <dbReference type="Rhea" id="RHEA-COMP:10748"/>
        <dbReference type="ChEBI" id="CHEBI:83833"/>
        <dbReference type="ChEBI" id="CHEBI:83834"/>
        <dbReference type="EC" id="5.2.1.8"/>
    </reaction>
</comment>
<evidence type="ECO:0000259" key="5">
    <source>
        <dbReference type="PROSITE" id="PS50072"/>
    </source>
</evidence>
<dbReference type="InterPro" id="IPR044666">
    <property type="entry name" value="Cyclophilin_A-like"/>
</dbReference>
<dbReference type="PANTHER" id="PTHR45625">
    <property type="entry name" value="PEPTIDYL-PROLYL CIS-TRANS ISOMERASE-RELATED"/>
    <property type="match status" value="1"/>
</dbReference>
<accession>R6U974</accession>
<dbReference type="EMBL" id="CBFW010000387">
    <property type="protein sequence ID" value="CDC76636.1"/>
    <property type="molecule type" value="Genomic_DNA"/>
</dbReference>
<feature type="signal peptide" evidence="4">
    <location>
        <begin position="1"/>
        <end position="18"/>
    </location>
</feature>
<proteinExistence type="inferred from homology"/>
<name>R6U974_9BACT</name>
<dbReference type="PROSITE" id="PS50072">
    <property type="entry name" value="CSA_PPIASE_2"/>
    <property type="match status" value="1"/>
</dbReference>
<dbReference type="InterPro" id="IPR029000">
    <property type="entry name" value="Cyclophilin-like_dom_sf"/>
</dbReference>
<dbReference type="InterPro" id="IPR002130">
    <property type="entry name" value="Cyclophilin-type_PPIase_dom"/>
</dbReference>
<comment type="function">
    <text evidence="4">PPIases accelerate the folding of proteins. It catalyzes the cis-trans isomerization of proline imidic peptide bonds in oligopeptides.</text>
</comment>